<accession>A0A1X6PC52</accession>
<evidence type="ECO:0000313" key="2">
    <source>
        <dbReference type="EMBL" id="OSX78427.1"/>
    </source>
</evidence>
<feature type="compositionally biased region" description="Gly residues" evidence="1">
    <location>
        <begin position="36"/>
        <end position="48"/>
    </location>
</feature>
<evidence type="ECO:0000256" key="1">
    <source>
        <dbReference type="SAM" id="MobiDB-lite"/>
    </source>
</evidence>
<evidence type="ECO:0000313" key="3">
    <source>
        <dbReference type="Proteomes" id="UP000218209"/>
    </source>
</evidence>
<dbReference type="Proteomes" id="UP000218209">
    <property type="component" value="Unassembled WGS sequence"/>
</dbReference>
<feature type="compositionally biased region" description="Pro residues" evidence="1">
    <location>
        <begin position="55"/>
        <end position="71"/>
    </location>
</feature>
<name>A0A1X6PC52_PORUM</name>
<sequence>MARPRRLRTPPVGGTRRPRRVAIPAGRHLRPARAGGQTGVQGCGGGGATRRHAPSGPPRGPPPFTVPPCPLGVPMRRAAAFPPP</sequence>
<dbReference type="AlphaFoldDB" id="A0A1X6PC52"/>
<reference evidence="2 3" key="1">
    <citation type="submission" date="2017-03" db="EMBL/GenBank/DDBJ databases">
        <title>WGS assembly of Porphyra umbilicalis.</title>
        <authorList>
            <person name="Brawley S.H."/>
            <person name="Blouin N.A."/>
            <person name="Ficko-Blean E."/>
            <person name="Wheeler G.L."/>
            <person name="Lohr M."/>
            <person name="Goodson H.V."/>
            <person name="Jenkins J.W."/>
            <person name="Blaby-Haas C.E."/>
            <person name="Helliwell K.E."/>
            <person name="Chan C."/>
            <person name="Marriage T."/>
            <person name="Bhattacharya D."/>
            <person name="Klein A.S."/>
            <person name="Badis Y."/>
            <person name="Brodie J."/>
            <person name="Cao Y."/>
            <person name="Collen J."/>
            <person name="Dittami S.M."/>
            <person name="Gachon C.M."/>
            <person name="Green B.R."/>
            <person name="Karpowicz S."/>
            <person name="Kim J.W."/>
            <person name="Kudahl U."/>
            <person name="Lin S."/>
            <person name="Michel G."/>
            <person name="Mittag M."/>
            <person name="Olson B.J."/>
            <person name="Pangilinan J."/>
            <person name="Peng Y."/>
            <person name="Qiu H."/>
            <person name="Shu S."/>
            <person name="Singer J.T."/>
            <person name="Smith A.G."/>
            <person name="Sprecher B.N."/>
            <person name="Wagner V."/>
            <person name="Wang W."/>
            <person name="Wang Z.-Y."/>
            <person name="Yan J."/>
            <person name="Yarish C."/>
            <person name="Zoeuner-Riek S."/>
            <person name="Zhuang Y."/>
            <person name="Zou Y."/>
            <person name="Lindquist E.A."/>
            <person name="Grimwood J."/>
            <person name="Barry K."/>
            <person name="Rokhsar D.S."/>
            <person name="Schmutz J."/>
            <person name="Stiller J.W."/>
            <person name="Grossman A.R."/>
            <person name="Prochnik S.E."/>
        </authorList>
    </citation>
    <scope>NUCLEOTIDE SEQUENCE [LARGE SCALE GENOMIC DNA]</scope>
    <source>
        <strain evidence="2">4086291</strain>
    </source>
</reference>
<protein>
    <submittedName>
        <fullName evidence="2">Uncharacterized protein</fullName>
    </submittedName>
</protein>
<gene>
    <name evidence="2" type="ORF">BU14_0109s0027</name>
</gene>
<proteinExistence type="predicted"/>
<feature type="region of interest" description="Disordered" evidence="1">
    <location>
        <begin position="1"/>
        <end position="71"/>
    </location>
</feature>
<organism evidence="2 3">
    <name type="scientific">Porphyra umbilicalis</name>
    <name type="common">Purple laver</name>
    <name type="synonym">Red alga</name>
    <dbReference type="NCBI Taxonomy" id="2786"/>
    <lineage>
        <taxon>Eukaryota</taxon>
        <taxon>Rhodophyta</taxon>
        <taxon>Bangiophyceae</taxon>
        <taxon>Bangiales</taxon>
        <taxon>Bangiaceae</taxon>
        <taxon>Porphyra</taxon>
    </lineage>
</organism>
<keyword evidence="3" id="KW-1185">Reference proteome</keyword>
<dbReference type="EMBL" id="KV918813">
    <property type="protein sequence ID" value="OSX78427.1"/>
    <property type="molecule type" value="Genomic_DNA"/>
</dbReference>